<keyword evidence="5 6" id="KW-0456">Lyase</keyword>
<organism evidence="6 7">
    <name type="scientific">Halostreptopolyspora alba</name>
    <dbReference type="NCBI Taxonomy" id="2487137"/>
    <lineage>
        <taxon>Bacteria</taxon>
        <taxon>Bacillati</taxon>
        <taxon>Actinomycetota</taxon>
        <taxon>Actinomycetes</taxon>
        <taxon>Streptosporangiales</taxon>
        <taxon>Nocardiopsidaceae</taxon>
        <taxon>Halostreptopolyspora</taxon>
    </lineage>
</organism>
<evidence type="ECO:0000313" key="6">
    <source>
        <dbReference type="EMBL" id="RNL84262.1"/>
    </source>
</evidence>
<dbReference type="Gene3D" id="3.30.1360.20">
    <property type="entry name" value="Transcriptional coactivator/pterin dehydratase"/>
    <property type="match status" value="1"/>
</dbReference>
<dbReference type="EC" id="4.2.1.96" evidence="3"/>
<dbReference type="Pfam" id="PF01329">
    <property type="entry name" value="Pterin_4a"/>
    <property type="match status" value="1"/>
</dbReference>
<comment type="catalytic activity">
    <reaction evidence="1">
        <text>(4aS,6R)-4a-hydroxy-L-erythro-5,6,7,8-tetrahydrobiopterin = (6R)-L-erythro-6,7-dihydrobiopterin + H2O</text>
        <dbReference type="Rhea" id="RHEA:11920"/>
        <dbReference type="ChEBI" id="CHEBI:15377"/>
        <dbReference type="ChEBI" id="CHEBI:15642"/>
        <dbReference type="ChEBI" id="CHEBI:43120"/>
        <dbReference type="EC" id="4.2.1.96"/>
    </reaction>
</comment>
<comment type="similarity">
    <text evidence="2">Belongs to the pterin-4-alpha-carbinolamine dehydratase family.</text>
</comment>
<proteinExistence type="inferred from homology"/>
<dbReference type="CDD" id="cd00488">
    <property type="entry name" value="PCD_DCoH"/>
    <property type="match status" value="1"/>
</dbReference>
<dbReference type="GO" id="GO:0008124">
    <property type="term" value="F:4-alpha-hydroxytetrahydrobiopterin dehydratase activity"/>
    <property type="evidence" value="ECO:0007669"/>
    <property type="project" value="UniProtKB-EC"/>
</dbReference>
<dbReference type="GO" id="GO:0006729">
    <property type="term" value="P:tetrahydrobiopterin biosynthetic process"/>
    <property type="evidence" value="ECO:0007669"/>
    <property type="project" value="InterPro"/>
</dbReference>
<protein>
    <recommendedName>
        <fullName evidence="4">Putative pterin-4-alpha-carbinolamine dehydratase</fullName>
        <ecNumber evidence="3">4.2.1.96</ecNumber>
    </recommendedName>
</protein>
<dbReference type="AlphaFoldDB" id="A0A3N0E8U5"/>
<dbReference type="EMBL" id="RJMB01000012">
    <property type="protein sequence ID" value="RNL84262.1"/>
    <property type="molecule type" value="Genomic_DNA"/>
</dbReference>
<evidence type="ECO:0000256" key="2">
    <source>
        <dbReference type="ARBA" id="ARBA00006472"/>
    </source>
</evidence>
<dbReference type="PANTHER" id="PTHR12599:SF0">
    <property type="entry name" value="PTERIN-4-ALPHA-CARBINOLAMINE DEHYDRATASE"/>
    <property type="match status" value="1"/>
</dbReference>
<dbReference type="NCBIfam" id="NF002017">
    <property type="entry name" value="PRK00823.1-2"/>
    <property type="match status" value="1"/>
</dbReference>
<comment type="caution">
    <text evidence="6">The sequence shown here is derived from an EMBL/GenBank/DDBJ whole genome shotgun (WGS) entry which is preliminary data.</text>
</comment>
<dbReference type="InterPro" id="IPR036428">
    <property type="entry name" value="PCD_sf"/>
</dbReference>
<accession>A0A3N0E8U5</accession>
<evidence type="ECO:0000313" key="7">
    <source>
        <dbReference type="Proteomes" id="UP000269198"/>
    </source>
</evidence>
<name>A0A3N0E8U5_9ACTN</name>
<reference evidence="6 7" key="1">
    <citation type="submission" date="2018-11" db="EMBL/GenBank/DDBJ databases">
        <title>The genome draft of YIM 96095.</title>
        <authorList>
            <person name="Tang S.-K."/>
            <person name="Chunyu W.-X."/>
            <person name="Feng Y.-Z."/>
        </authorList>
    </citation>
    <scope>NUCLEOTIDE SEQUENCE [LARGE SCALE GENOMIC DNA]</scope>
    <source>
        <strain evidence="6 7">YIM 96095</strain>
    </source>
</reference>
<dbReference type="PANTHER" id="PTHR12599">
    <property type="entry name" value="PTERIN-4-ALPHA-CARBINOLAMINE DEHYDRATASE"/>
    <property type="match status" value="1"/>
</dbReference>
<dbReference type="OrthoDB" id="15077at2"/>
<evidence type="ECO:0000256" key="1">
    <source>
        <dbReference type="ARBA" id="ARBA00001554"/>
    </source>
</evidence>
<evidence type="ECO:0000256" key="3">
    <source>
        <dbReference type="ARBA" id="ARBA00013252"/>
    </source>
</evidence>
<evidence type="ECO:0000256" key="4">
    <source>
        <dbReference type="ARBA" id="ARBA00021735"/>
    </source>
</evidence>
<sequence>MPEVLDAQSVERELSGLSGWARDGDTLTRTWQLKGFSGAVQVANVVAYVANRLNHHPDIRVHDYNQVTVTTTTHDSGGITANDVRLASSVNAALAVAE</sequence>
<evidence type="ECO:0000256" key="5">
    <source>
        <dbReference type="ARBA" id="ARBA00023239"/>
    </source>
</evidence>
<keyword evidence="7" id="KW-1185">Reference proteome</keyword>
<dbReference type="SUPFAM" id="SSF55248">
    <property type="entry name" value="PCD-like"/>
    <property type="match status" value="1"/>
</dbReference>
<dbReference type="InterPro" id="IPR001533">
    <property type="entry name" value="Pterin_deHydtase"/>
</dbReference>
<dbReference type="Proteomes" id="UP000269198">
    <property type="component" value="Unassembled WGS sequence"/>
</dbReference>
<gene>
    <name evidence="6" type="ORF">EFW17_13095</name>
</gene>